<dbReference type="PANTHER" id="PTHR42760:SF123">
    <property type="entry name" value="OXIDOREDUCTASE"/>
    <property type="match status" value="1"/>
</dbReference>
<gene>
    <name evidence="3" type="ORF">HBA54_04420</name>
</gene>
<evidence type="ECO:0000256" key="1">
    <source>
        <dbReference type="ARBA" id="ARBA00006484"/>
    </source>
</evidence>
<dbReference type="SUPFAM" id="SSF51735">
    <property type="entry name" value="NAD(P)-binding Rossmann-fold domains"/>
    <property type="match status" value="1"/>
</dbReference>
<dbReference type="GO" id="GO:0030497">
    <property type="term" value="P:fatty acid elongation"/>
    <property type="evidence" value="ECO:0007669"/>
    <property type="project" value="TreeGrafter"/>
</dbReference>
<dbReference type="InterPro" id="IPR057326">
    <property type="entry name" value="KR_dom"/>
</dbReference>
<dbReference type="SMART" id="SM00822">
    <property type="entry name" value="PKS_KR"/>
    <property type="match status" value="1"/>
</dbReference>
<evidence type="ECO:0000259" key="2">
    <source>
        <dbReference type="SMART" id="SM00822"/>
    </source>
</evidence>
<comment type="similarity">
    <text evidence="1">Belongs to the short-chain dehydrogenases/reductases (SDR) family.</text>
</comment>
<dbReference type="EMBL" id="JAAQPH010000003">
    <property type="protein sequence ID" value="NIA67828.1"/>
    <property type="molecule type" value="Genomic_DNA"/>
</dbReference>
<dbReference type="Pfam" id="PF13561">
    <property type="entry name" value="adh_short_C2"/>
    <property type="match status" value="1"/>
</dbReference>
<reference evidence="3" key="1">
    <citation type="submission" date="2020-03" db="EMBL/GenBank/DDBJ databases">
        <title>Genome of Pelagibius litoralis DSM 21314T.</title>
        <authorList>
            <person name="Wang G."/>
        </authorList>
    </citation>
    <scope>NUCLEOTIDE SEQUENCE</scope>
    <source>
        <strain evidence="3">DSM 21314</strain>
    </source>
</reference>
<keyword evidence="3" id="KW-0560">Oxidoreductase</keyword>
<accession>A0A967CAQ0</accession>
<evidence type="ECO:0000313" key="3">
    <source>
        <dbReference type="EMBL" id="NIA67828.1"/>
    </source>
</evidence>
<comment type="caution">
    <text evidence="3">The sequence shown here is derived from an EMBL/GenBank/DDBJ whole genome shotgun (WGS) entry which is preliminary data.</text>
</comment>
<dbReference type="NCBIfam" id="NF005559">
    <property type="entry name" value="PRK07231.1"/>
    <property type="match status" value="1"/>
</dbReference>
<feature type="domain" description="Ketoreductase" evidence="2">
    <location>
        <begin position="9"/>
        <end position="195"/>
    </location>
</feature>
<protein>
    <submittedName>
        <fullName evidence="3">Glucose 1-dehydrogenase</fullName>
        <ecNumber evidence="3">1.1.1.47</ecNumber>
    </submittedName>
</protein>
<keyword evidence="4" id="KW-1185">Reference proteome</keyword>
<dbReference type="AlphaFoldDB" id="A0A967CAQ0"/>
<dbReference type="PRINTS" id="PR00081">
    <property type="entry name" value="GDHRDH"/>
</dbReference>
<sequence length="257" mass="26579">MQAFDLSGKVALVTGGNGGIGLGIARGLAKAGAALAIVGRSPEKLAAATAELERLAAKGAKVMGLACDVSDEAAVAAMVEEIAAGLGRLDILVNNAGTNIRKRPEDLAADEWHRVMDANLTSTFLCSKACYPQMKAAGGGKILNNGSMLSIFGAPWSPAYGASKGGVVQLTRSLAAAWARDNIQVNCMLPGWIDTDLTQRARSEIEGLNEHVLQRTPAKRWGRPADFEGLAAFFAGPASDFITGAALPVDGGFSISL</sequence>
<dbReference type="Gene3D" id="3.40.50.720">
    <property type="entry name" value="NAD(P)-binding Rossmann-like Domain"/>
    <property type="match status" value="1"/>
</dbReference>
<evidence type="ECO:0000313" key="4">
    <source>
        <dbReference type="Proteomes" id="UP000761264"/>
    </source>
</evidence>
<organism evidence="3 4">
    <name type="scientific">Pelagibius litoralis</name>
    <dbReference type="NCBI Taxonomy" id="374515"/>
    <lineage>
        <taxon>Bacteria</taxon>
        <taxon>Pseudomonadati</taxon>
        <taxon>Pseudomonadota</taxon>
        <taxon>Alphaproteobacteria</taxon>
        <taxon>Rhodospirillales</taxon>
        <taxon>Rhodovibrionaceae</taxon>
        <taxon>Pelagibius</taxon>
    </lineage>
</organism>
<proteinExistence type="inferred from homology"/>
<dbReference type="InterPro" id="IPR020904">
    <property type="entry name" value="Sc_DH/Rdtase_CS"/>
</dbReference>
<dbReference type="GO" id="GO:0047936">
    <property type="term" value="F:glucose 1-dehydrogenase [NAD(P)+] activity"/>
    <property type="evidence" value="ECO:0007669"/>
    <property type="project" value="UniProtKB-EC"/>
</dbReference>
<dbReference type="PANTHER" id="PTHR42760">
    <property type="entry name" value="SHORT-CHAIN DEHYDROGENASES/REDUCTASES FAMILY MEMBER"/>
    <property type="match status" value="1"/>
</dbReference>
<dbReference type="FunFam" id="3.40.50.720:FF:000084">
    <property type="entry name" value="Short-chain dehydrogenase reductase"/>
    <property type="match status" value="1"/>
</dbReference>
<dbReference type="InterPro" id="IPR002347">
    <property type="entry name" value="SDR_fam"/>
</dbReference>
<dbReference type="EC" id="1.1.1.47" evidence="3"/>
<name>A0A967CAQ0_9PROT</name>
<dbReference type="RefSeq" id="WP_167221809.1">
    <property type="nucleotide sequence ID" value="NZ_JAAQPH010000003.1"/>
</dbReference>
<dbReference type="PROSITE" id="PS00061">
    <property type="entry name" value="ADH_SHORT"/>
    <property type="match status" value="1"/>
</dbReference>
<dbReference type="Proteomes" id="UP000761264">
    <property type="component" value="Unassembled WGS sequence"/>
</dbReference>
<dbReference type="InterPro" id="IPR036291">
    <property type="entry name" value="NAD(P)-bd_dom_sf"/>
</dbReference>
<dbReference type="PRINTS" id="PR00080">
    <property type="entry name" value="SDRFAMILY"/>
</dbReference>